<evidence type="ECO:0000256" key="4">
    <source>
        <dbReference type="ARBA" id="ARBA00022801"/>
    </source>
</evidence>
<evidence type="ECO:0000313" key="11">
    <source>
        <dbReference type="EMBL" id="KAH7255970.1"/>
    </source>
</evidence>
<gene>
    <name evidence="11" type="ORF">BKA59DRAFT_490170</name>
</gene>
<dbReference type="Gene3D" id="3.40.1090.10">
    <property type="entry name" value="Cytosolic phospholipase A2 catalytic domain"/>
    <property type="match status" value="1"/>
</dbReference>
<evidence type="ECO:0000256" key="8">
    <source>
        <dbReference type="PROSITE-ProRule" id="PRU00555"/>
    </source>
</evidence>
<dbReference type="Proteomes" id="UP000813427">
    <property type="component" value="Unassembled WGS sequence"/>
</dbReference>
<keyword evidence="11" id="KW-0808">Transferase</keyword>
<dbReference type="PANTHER" id="PTHR10728">
    <property type="entry name" value="CYTOSOLIC PHOSPHOLIPASE A2"/>
    <property type="match status" value="1"/>
</dbReference>
<dbReference type="SMART" id="SM00022">
    <property type="entry name" value="PLAc"/>
    <property type="match status" value="1"/>
</dbReference>
<evidence type="ECO:0000256" key="5">
    <source>
        <dbReference type="ARBA" id="ARBA00022963"/>
    </source>
</evidence>
<dbReference type="GO" id="GO:0004622">
    <property type="term" value="F:phosphatidylcholine lysophospholipase activity"/>
    <property type="evidence" value="ECO:0007669"/>
    <property type="project" value="UniProtKB-EC"/>
</dbReference>
<evidence type="ECO:0000256" key="2">
    <source>
        <dbReference type="ARBA" id="ARBA00013274"/>
    </source>
</evidence>
<dbReference type="AlphaFoldDB" id="A0A8K0S1N2"/>
<comment type="catalytic activity">
    <reaction evidence="9">
        <text>a 1-acyl-sn-glycero-3-phosphocholine + H2O = sn-glycerol 3-phosphocholine + a fatty acid + H(+)</text>
        <dbReference type="Rhea" id="RHEA:15177"/>
        <dbReference type="ChEBI" id="CHEBI:15377"/>
        <dbReference type="ChEBI" id="CHEBI:15378"/>
        <dbReference type="ChEBI" id="CHEBI:16870"/>
        <dbReference type="ChEBI" id="CHEBI:28868"/>
        <dbReference type="ChEBI" id="CHEBI:58168"/>
        <dbReference type="EC" id="3.1.1.5"/>
    </reaction>
</comment>
<dbReference type="EC" id="3.1.1.5" evidence="2 9"/>
<proteinExistence type="inferred from homology"/>
<evidence type="ECO:0000256" key="9">
    <source>
        <dbReference type="RuleBase" id="RU362103"/>
    </source>
</evidence>
<comment type="similarity">
    <text evidence="1 9">Belongs to the lysophospholipase family.</text>
</comment>
<keyword evidence="12" id="KW-1185">Reference proteome</keyword>
<evidence type="ECO:0000256" key="7">
    <source>
        <dbReference type="ARBA" id="ARBA00023180"/>
    </source>
</evidence>
<evidence type="ECO:0000256" key="3">
    <source>
        <dbReference type="ARBA" id="ARBA00022729"/>
    </source>
</evidence>
<organism evidence="11 12">
    <name type="scientific">Fusarium tricinctum</name>
    <dbReference type="NCBI Taxonomy" id="61284"/>
    <lineage>
        <taxon>Eukaryota</taxon>
        <taxon>Fungi</taxon>
        <taxon>Dikarya</taxon>
        <taxon>Ascomycota</taxon>
        <taxon>Pezizomycotina</taxon>
        <taxon>Sordariomycetes</taxon>
        <taxon>Hypocreomycetidae</taxon>
        <taxon>Hypocreales</taxon>
        <taxon>Nectriaceae</taxon>
        <taxon>Fusarium</taxon>
        <taxon>Fusarium tricinctum species complex</taxon>
    </lineage>
</organism>
<evidence type="ECO:0000259" key="10">
    <source>
        <dbReference type="PROSITE" id="PS51210"/>
    </source>
</evidence>
<dbReference type="GO" id="GO:0004623">
    <property type="term" value="F:phospholipase A2 activity"/>
    <property type="evidence" value="ECO:0007669"/>
    <property type="project" value="TreeGrafter"/>
</dbReference>
<dbReference type="GO" id="GO:0016740">
    <property type="term" value="F:transferase activity"/>
    <property type="evidence" value="ECO:0007669"/>
    <property type="project" value="UniProtKB-KW"/>
</dbReference>
<keyword evidence="5 8" id="KW-0442">Lipid degradation</keyword>
<evidence type="ECO:0000313" key="12">
    <source>
        <dbReference type="Proteomes" id="UP000813427"/>
    </source>
</evidence>
<dbReference type="PANTHER" id="PTHR10728:SF33">
    <property type="entry name" value="LYSOPHOSPHOLIPASE 1-RELATED"/>
    <property type="match status" value="1"/>
</dbReference>
<feature type="domain" description="PLA2c" evidence="10">
    <location>
        <begin position="461"/>
        <end position="548"/>
    </location>
</feature>
<dbReference type="GO" id="GO:0005783">
    <property type="term" value="C:endoplasmic reticulum"/>
    <property type="evidence" value="ECO:0007669"/>
    <property type="project" value="TreeGrafter"/>
</dbReference>
<dbReference type="Gene3D" id="2.60.270.50">
    <property type="match status" value="1"/>
</dbReference>
<dbReference type="EMBL" id="JAGPXF010000002">
    <property type="protein sequence ID" value="KAH7255970.1"/>
    <property type="molecule type" value="Genomic_DNA"/>
</dbReference>
<evidence type="ECO:0000256" key="6">
    <source>
        <dbReference type="ARBA" id="ARBA00023098"/>
    </source>
</evidence>
<dbReference type="Pfam" id="PF01735">
    <property type="entry name" value="PLA2_B"/>
    <property type="match status" value="3"/>
</dbReference>
<accession>A0A8K0S1N2</accession>
<dbReference type="SUPFAM" id="SSF52151">
    <property type="entry name" value="FabD/lysophospholipase-like"/>
    <property type="match status" value="1"/>
</dbReference>
<name>A0A8K0S1N2_9HYPO</name>
<dbReference type="GO" id="GO:0046475">
    <property type="term" value="P:glycerophospholipid catabolic process"/>
    <property type="evidence" value="ECO:0007669"/>
    <property type="project" value="TreeGrafter"/>
</dbReference>
<sequence>MASRELLVVILNHTNEELNIEPESPSLDHAHWLDSTDSRPPQEILAGESGMLRCESNHIGRGFEGSVTYRIVGFEMNNKVTFSWNIPYVGLNKYNCSYPADAFTVKVLGGRGNQAVVVFVFVTQCITTGGQSLSRLEFRAVPNGPDGYTPAKVSCPKTRPVIRPATTLSTDETAWLQLRDNTISALKDFLSRANIGDIDTGKYVDGIVNNGTRLPRIGIAISGGGYRAMINGAGAIAAFDDRSTGLTDKGHLGDILQAVVGSLYVQNFTTVESIVDASSGFLSSLWQFDQSIFEAYTFSSIANDTEFAAARAPIPLIVAIERTTGQLQIASNSTIVDSNFKNGTVGRSRDCVEGVDNAGFVIGTLASLFNQAFLQIDKADNVLDFLLRAINKTLADISDENRDIANWPNPFYKYNPKNNSNADINVIFTVDGSADIMTSWPNGTSLVVIYKSLFSKSSGLLIVYLPNAPYTYQSNFITFDLKYSDSNRDQIVTNGYNIATMGNSTVDSNWPACVGCAVLARSLVRTGTDMPAKCVDCFARYCWNGTTNSTIPSTYEPELMVSGGIRDRAPWLSVIEAAVFVTLVLLI</sequence>
<keyword evidence="6 8" id="KW-0443">Lipid metabolism</keyword>
<comment type="caution">
    <text evidence="11">The sequence shown here is derived from an EMBL/GenBank/DDBJ whole genome shotgun (WGS) entry which is preliminary data.</text>
</comment>
<dbReference type="OrthoDB" id="4084751at2759"/>
<dbReference type="InterPro" id="IPR016035">
    <property type="entry name" value="Acyl_Trfase/lysoPLipase"/>
</dbReference>
<keyword evidence="3" id="KW-0732">Signal</keyword>
<keyword evidence="4 8" id="KW-0378">Hydrolase</keyword>
<dbReference type="PROSITE" id="PS51210">
    <property type="entry name" value="PLA2C"/>
    <property type="match status" value="1"/>
</dbReference>
<dbReference type="GO" id="GO:0005829">
    <property type="term" value="C:cytosol"/>
    <property type="evidence" value="ECO:0007669"/>
    <property type="project" value="TreeGrafter"/>
</dbReference>
<dbReference type="InterPro" id="IPR002642">
    <property type="entry name" value="LysoPLipase_cat_dom"/>
</dbReference>
<protein>
    <recommendedName>
        <fullName evidence="2 9">Lysophospholipase</fullName>
        <ecNumber evidence="2 9">3.1.1.5</ecNumber>
    </recommendedName>
</protein>
<reference evidence="11" key="1">
    <citation type="journal article" date="2021" name="Nat. Commun.">
        <title>Genetic determinants of endophytism in the Arabidopsis root mycobiome.</title>
        <authorList>
            <person name="Mesny F."/>
            <person name="Miyauchi S."/>
            <person name="Thiergart T."/>
            <person name="Pickel B."/>
            <person name="Atanasova L."/>
            <person name="Karlsson M."/>
            <person name="Huettel B."/>
            <person name="Barry K.W."/>
            <person name="Haridas S."/>
            <person name="Chen C."/>
            <person name="Bauer D."/>
            <person name="Andreopoulos W."/>
            <person name="Pangilinan J."/>
            <person name="LaButti K."/>
            <person name="Riley R."/>
            <person name="Lipzen A."/>
            <person name="Clum A."/>
            <person name="Drula E."/>
            <person name="Henrissat B."/>
            <person name="Kohler A."/>
            <person name="Grigoriev I.V."/>
            <person name="Martin F.M."/>
            <person name="Hacquard S."/>
        </authorList>
    </citation>
    <scope>NUCLEOTIDE SEQUENCE</scope>
    <source>
        <strain evidence="11">MPI-SDFR-AT-0068</strain>
    </source>
</reference>
<evidence type="ECO:0000256" key="1">
    <source>
        <dbReference type="ARBA" id="ARBA00008780"/>
    </source>
</evidence>
<keyword evidence="7" id="KW-0325">Glycoprotein</keyword>